<dbReference type="Proteomes" id="UP000295689">
    <property type="component" value="Unassembled WGS sequence"/>
</dbReference>
<dbReference type="AlphaFoldDB" id="A0A4R2B2Y6"/>
<organism evidence="1 2">
    <name type="scientific">Mesobacillus foraminis</name>
    <dbReference type="NCBI Taxonomy" id="279826"/>
    <lineage>
        <taxon>Bacteria</taxon>
        <taxon>Bacillati</taxon>
        <taxon>Bacillota</taxon>
        <taxon>Bacilli</taxon>
        <taxon>Bacillales</taxon>
        <taxon>Bacillaceae</taxon>
        <taxon>Mesobacillus</taxon>
    </lineage>
</organism>
<sequence length="69" mass="8227">MNKNRVDYHLRDRVLLSTTIEHWDQYVASLRASDTVTIYKQEYIVNKINMVHDSQKIVLKVNIEPLKLK</sequence>
<evidence type="ECO:0000313" key="1">
    <source>
        <dbReference type="EMBL" id="TCN20533.1"/>
    </source>
</evidence>
<gene>
    <name evidence="1" type="ORF">EV146_114153</name>
</gene>
<dbReference type="EMBL" id="SLVV01000014">
    <property type="protein sequence ID" value="TCN20533.1"/>
    <property type="molecule type" value="Genomic_DNA"/>
</dbReference>
<comment type="caution">
    <text evidence="1">The sequence shown here is derived from an EMBL/GenBank/DDBJ whole genome shotgun (WGS) entry which is preliminary data.</text>
</comment>
<name>A0A4R2B2Y6_9BACI</name>
<protein>
    <submittedName>
        <fullName evidence="1">Uncharacterized protein</fullName>
    </submittedName>
</protein>
<dbReference type="RefSeq" id="WP_132011131.1">
    <property type="nucleotide sequence ID" value="NZ_JABUHM010000012.1"/>
</dbReference>
<accession>A0A4R2B2Y6</accession>
<evidence type="ECO:0000313" key="2">
    <source>
        <dbReference type="Proteomes" id="UP000295689"/>
    </source>
</evidence>
<reference evidence="1 2" key="1">
    <citation type="journal article" date="2015" name="Stand. Genomic Sci.">
        <title>Genomic Encyclopedia of Bacterial and Archaeal Type Strains, Phase III: the genomes of soil and plant-associated and newly described type strains.</title>
        <authorList>
            <person name="Whitman W.B."/>
            <person name="Woyke T."/>
            <person name="Klenk H.P."/>
            <person name="Zhou Y."/>
            <person name="Lilburn T.G."/>
            <person name="Beck B.J."/>
            <person name="De Vos P."/>
            <person name="Vandamme P."/>
            <person name="Eisen J.A."/>
            <person name="Garrity G."/>
            <person name="Hugenholtz P."/>
            <person name="Kyrpides N.C."/>
        </authorList>
    </citation>
    <scope>NUCLEOTIDE SEQUENCE [LARGE SCALE GENOMIC DNA]</scope>
    <source>
        <strain evidence="1 2">CV53</strain>
    </source>
</reference>
<keyword evidence="2" id="KW-1185">Reference proteome</keyword>
<proteinExistence type="predicted"/>